<dbReference type="Proteomes" id="UP000244005">
    <property type="component" value="Unassembled WGS sequence"/>
</dbReference>
<name>A0A2R6WR53_MARPO</name>
<accession>A0A2R6WR53</accession>
<proteinExistence type="predicted"/>
<gene>
    <name evidence="1" type="ORF">MARPO_0064s0030</name>
</gene>
<sequence>MELSVLLIPAGRPVFRATVVASLRVLGTPFDYCTTADALASHRLHLLSSLSNSAVHEIGSPQDLPLRINLGHSKYSHQCQEKERQTWEVFAIHCWPWSSE</sequence>
<reference evidence="1" key="2">
    <citation type="submission" date="2017-12" db="EMBL/GenBank/DDBJ databases">
        <title>WGS assembly of Marchantia polymorpha.</title>
        <authorList>
            <person name="Bowman J.L."/>
            <person name="Kohchi T."/>
            <person name="Yamato K.T."/>
            <person name="Jenkins J."/>
            <person name="Shu S."/>
            <person name="Ishizaki K."/>
            <person name="Yamaoka S."/>
            <person name="Nishihama R."/>
            <person name="Nakamura Y."/>
            <person name="Berger F."/>
            <person name="Adam C."/>
            <person name="Aki S.S."/>
            <person name="Althoff F."/>
            <person name="Araki T."/>
            <person name="Arteaga-Vazquez M.A."/>
            <person name="Balasubrmanian S."/>
            <person name="Bauer D."/>
            <person name="Boehm C.R."/>
            <person name="Briginshaw L."/>
            <person name="Caballero-Perez J."/>
            <person name="Catarino B."/>
            <person name="Chen F."/>
            <person name="Chiyoda S."/>
            <person name="Chovatia M."/>
            <person name="Davies K.M."/>
            <person name="Delmans M."/>
            <person name="Demura T."/>
            <person name="Dierschke T."/>
            <person name="Dolan L."/>
            <person name="Dorantes-Acosta A.E."/>
            <person name="Eklund D.M."/>
            <person name="Florent S.N."/>
            <person name="Flores-Sandoval E."/>
            <person name="Fujiyama A."/>
            <person name="Fukuzawa H."/>
            <person name="Galik B."/>
            <person name="Grimanelli D."/>
            <person name="Grimwood J."/>
            <person name="Grossniklaus U."/>
            <person name="Hamada T."/>
            <person name="Haseloff J."/>
            <person name="Hetherington A.J."/>
            <person name="Higo A."/>
            <person name="Hirakawa Y."/>
            <person name="Hundley H.N."/>
            <person name="Ikeda Y."/>
            <person name="Inoue K."/>
            <person name="Inoue S."/>
            <person name="Ishida S."/>
            <person name="Jia Q."/>
            <person name="Kakita M."/>
            <person name="Kanazawa T."/>
            <person name="Kawai Y."/>
            <person name="Kawashima T."/>
            <person name="Kennedy M."/>
            <person name="Kinose K."/>
            <person name="Kinoshita T."/>
            <person name="Kohara Y."/>
            <person name="Koide E."/>
            <person name="Komatsu K."/>
            <person name="Kopischke S."/>
            <person name="Kubo M."/>
            <person name="Kyozuka J."/>
            <person name="Lagercrantz U."/>
            <person name="Lin S.S."/>
            <person name="Lindquist E."/>
            <person name="Lipzen A.M."/>
            <person name="Lu C."/>
            <person name="Luna E.D."/>
            <person name="Martienssen R.A."/>
            <person name="Minamino N."/>
            <person name="Mizutani M."/>
            <person name="Mizutani M."/>
            <person name="Mochizuki N."/>
            <person name="Monte I."/>
            <person name="Mosher R."/>
            <person name="Nagasaki H."/>
            <person name="Nakagami H."/>
            <person name="Naramoto S."/>
            <person name="Nishitani K."/>
            <person name="Ohtani M."/>
            <person name="Okamoto T."/>
            <person name="Okumura M."/>
            <person name="Phillips J."/>
            <person name="Pollak B."/>
            <person name="Reinders A."/>
            <person name="Roevekamp M."/>
            <person name="Sano R."/>
            <person name="Sawa S."/>
            <person name="Schmid M.W."/>
            <person name="Shirakawa M."/>
            <person name="Solano R."/>
            <person name="Spunde A."/>
            <person name="Suetsugu N."/>
            <person name="Sugano S."/>
            <person name="Sugiyama A."/>
            <person name="Sun R."/>
            <person name="Suzuki Y."/>
            <person name="Takenaka M."/>
            <person name="Takezawa D."/>
            <person name="Tomogane H."/>
            <person name="Tsuzuki M."/>
            <person name="Ueda T."/>
            <person name="Umeda M."/>
            <person name="Ward J.M."/>
            <person name="Watanabe Y."/>
            <person name="Yazaki K."/>
            <person name="Yokoyama R."/>
            <person name="Yoshitake Y."/>
            <person name="Yotsui I."/>
            <person name="Zachgo S."/>
            <person name="Schmutz J."/>
        </authorList>
    </citation>
    <scope>NUCLEOTIDE SEQUENCE [LARGE SCALE GENOMIC DNA]</scope>
    <source>
        <strain evidence="1">Tak-1</strain>
    </source>
</reference>
<keyword evidence="2" id="KW-1185">Reference proteome</keyword>
<evidence type="ECO:0000313" key="1">
    <source>
        <dbReference type="EMBL" id="PTQ36342.1"/>
    </source>
</evidence>
<reference evidence="2" key="1">
    <citation type="journal article" date="2017" name="Cell">
        <title>Insights into land plant evolution garnered from the Marchantia polymorpha genome.</title>
        <authorList>
            <person name="Bowman J.L."/>
            <person name="Kohchi T."/>
            <person name="Yamato K.T."/>
            <person name="Jenkins J."/>
            <person name="Shu S."/>
            <person name="Ishizaki K."/>
            <person name="Yamaoka S."/>
            <person name="Nishihama R."/>
            <person name="Nakamura Y."/>
            <person name="Berger F."/>
            <person name="Adam C."/>
            <person name="Aki S.S."/>
            <person name="Althoff F."/>
            <person name="Araki T."/>
            <person name="Arteaga-Vazquez M.A."/>
            <person name="Balasubrmanian S."/>
            <person name="Barry K."/>
            <person name="Bauer D."/>
            <person name="Boehm C.R."/>
            <person name="Briginshaw L."/>
            <person name="Caballero-Perez J."/>
            <person name="Catarino B."/>
            <person name="Chen F."/>
            <person name="Chiyoda S."/>
            <person name="Chovatia M."/>
            <person name="Davies K.M."/>
            <person name="Delmans M."/>
            <person name="Demura T."/>
            <person name="Dierschke T."/>
            <person name="Dolan L."/>
            <person name="Dorantes-Acosta A.E."/>
            <person name="Eklund D.M."/>
            <person name="Florent S.N."/>
            <person name="Flores-Sandoval E."/>
            <person name="Fujiyama A."/>
            <person name="Fukuzawa H."/>
            <person name="Galik B."/>
            <person name="Grimanelli D."/>
            <person name="Grimwood J."/>
            <person name="Grossniklaus U."/>
            <person name="Hamada T."/>
            <person name="Haseloff J."/>
            <person name="Hetherington A.J."/>
            <person name="Higo A."/>
            <person name="Hirakawa Y."/>
            <person name="Hundley H.N."/>
            <person name="Ikeda Y."/>
            <person name="Inoue K."/>
            <person name="Inoue S.I."/>
            <person name="Ishida S."/>
            <person name="Jia Q."/>
            <person name="Kakita M."/>
            <person name="Kanazawa T."/>
            <person name="Kawai Y."/>
            <person name="Kawashima T."/>
            <person name="Kennedy M."/>
            <person name="Kinose K."/>
            <person name="Kinoshita T."/>
            <person name="Kohara Y."/>
            <person name="Koide E."/>
            <person name="Komatsu K."/>
            <person name="Kopischke S."/>
            <person name="Kubo M."/>
            <person name="Kyozuka J."/>
            <person name="Lagercrantz U."/>
            <person name="Lin S.S."/>
            <person name="Lindquist E."/>
            <person name="Lipzen A.M."/>
            <person name="Lu C.W."/>
            <person name="De Luna E."/>
            <person name="Martienssen R.A."/>
            <person name="Minamino N."/>
            <person name="Mizutani M."/>
            <person name="Mizutani M."/>
            <person name="Mochizuki N."/>
            <person name="Monte I."/>
            <person name="Mosher R."/>
            <person name="Nagasaki H."/>
            <person name="Nakagami H."/>
            <person name="Naramoto S."/>
            <person name="Nishitani K."/>
            <person name="Ohtani M."/>
            <person name="Okamoto T."/>
            <person name="Okumura M."/>
            <person name="Phillips J."/>
            <person name="Pollak B."/>
            <person name="Reinders A."/>
            <person name="Rovekamp M."/>
            <person name="Sano R."/>
            <person name="Sawa S."/>
            <person name="Schmid M.W."/>
            <person name="Shirakawa M."/>
            <person name="Solano R."/>
            <person name="Spunde A."/>
            <person name="Suetsugu N."/>
            <person name="Sugano S."/>
            <person name="Sugiyama A."/>
            <person name="Sun R."/>
            <person name="Suzuki Y."/>
            <person name="Takenaka M."/>
            <person name="Takezawa D."/>
            <person name="Tomogane H."/>
            <person name="Tsuzuki M."/>
            <person name="Ueda T."/>
            <person name="Umeda M."/>
            <person name="Ward J.M."/>
            <person name="Watanabe Y."/>
            <person name="Yazaki K."/>
            <person name="Yokoyama R."/>
            <person name="Yoshitake Y."/>
            <person name="Yotsui I."/>
            <person name="Zachgo S."/>
            <person name="Schmutz J."/>
        </authorList>
    </citation>
    <scope>NUCLEOTIDE SEQUENCE [LARGE SCALE GENOMIC DNA]</scope>
    <source>
        <strain evidence="2">Tak-1</strain>
    </source>
</reference>
<evidence type="ECO:0000313" key="2">
    <source>
        <dbReference type="Proteomes" id="UP000244005"/>
    </source>
</evidence>
<dbReference type="AlphaFoldDB" id="A0A2R6WR53"/>
<protein>
    <submittedName>
        <fullName evidence="1">Uncharacterized protein</fullName>
    </submittedName>
</protein>
<organism evidence="1 2">
    <name type="scientific">Marchantia polymorpha</name>
    <name type="common">Common liverwort</name>
    <name type="synonym">Marchantia aquatica</name>
    <dbReference type="NCBI Taxonomy" id="3197"/>
    <lineage>
        <taxon>Eukaryota</taxon>
        <taxon>Viridiplantae</taxon>
        <taxon>Streptophyta</taxon>
        <taxon>Embryophyta</taxon>
        <taxon>Marchantiophyta</taxon>
        <taxon>Marchantiopsida</taxon>
        <taxon>Marchantiidae</taxon>
        <taxon>Marchantiales</taxon>
        <taxon>Marchantiaceae</taxon>
        <taxon>Marchantia</taxon>
    </lineage>
</organism>
<dbReference type="EMBL" id="KZ772736">
    <property type="protein sequence ID" value="PTQ36343.1"/>
    <property type="molecule type" value="Genomic_DNA"/>
</dbReference>
<dbReference type="EMBL" id="KZ772736">
    <property type="protein sequence ID" value="PTQ36342.1"/>
    <property type="molecule type" value="Genomic_DNA"/>
</dbReference>